<dbReference type="SMART" id="SM00981">
    <property type="entry name" value="THUMP"/>
    <property type="match status" value="1"/>
</dbReference>
<sequence length="347" mass="36483">MYGLEFVGDEDRFAALEAGVAAATGVDRVAPGLAVADAVDPDRVRGLAYTRRALDLLGRADADPQSARAVVEAASVERDGTVAVRARVLRDSADVPVSTSEVERECGSALVARGFDVDLDDPDHTLRVLFAGDTCLVGWVVAESLRDFSTRRPTDRPFFQPGSMAPMDARAYANLAGAGPGTRVLDPMCGTGGVLIEAGLVGGDVVGNDAQSKMVSGARENLGHYLDGTAGPSTPASGDPGGTVVDDPGGFDVIRGDATRLALRGDAVDGVVFDAPYGRQSKIARHSLDDLVSDALAEAARVAPRGVLIADRSWREAAVDAGWRVTESFERRVHRSLVRHVHVLDRS</sequence>
<feature type="domain" description="THUMP" evidence="7">
    <location>
        <begin position="52"/>
        <end position="141"/>
    </location>
</feature>
<dbReference type="GO" id="GO:0032259">
    <property type="term" value="P:methylation"/>
    <property type="evidence" value="ECO:0007669"/>
    <property type="project" value="UniProtKB-KW"/>
</dbReference>
<evidence type="ECO:0000313" key="8">
    <source>
        <dbReference type="EMBL" id="MFC6786796.1"/>
    </source>
</evidence>
<dbReference type="PANTHER" id="PTHR14911:SF21">
    <property type="entry name" value="N2-METHYLGUANOSINE TRNA METHYLTRANSFERASE"/>
    <property type="match status" value="1"/>
</dbReference>
<reference evidence="8 9" key="1">
    <citation type="journal article" date="2019" name="Int. J. Syst. Evol. Microbiol.">
        <title>The Global Catalogue of Microorganisms (GCM) 10K type strain sequencing project: providing services to taxonomists for standard genome sequencing and annotation.</title>
        <authorList>
            <consortium name="The Broad Institute Genomics Platform"/>
            <consortium name="The Broad Institute Genome Sequencing Center for Infectious Disease"/>
            <person name="Wu L."/>
            <person name="Ma J."/>
        </authorList>
    </citation>
    <scope>NUCLEOTIDE SEQUENCE [LARGE SCALE GENOMIC DNA]</scope>
    <source>
        <strain evidence="8 9">SYNS20</strain>
    </source>
</reference>
<gene>
    <name evidence="8" type="ORF">ACFQFD_12605</name>
</gene>
<keyword evidence="5" id="KW-0949">S-adenosyl-L-methionine</keyword>
<evidence type="ECO:0000313" key="9">
    <source>
        <dbReference type="Proteomes" id="UP001596443"/>
    </source>
</evidence>
<dbReference type="CDD" id="cd11715">
    <property type="entry name" value="THUMP_AdoMetMT"/>
    <property type="match status" value="1"/>
</dbReference>
<evidence type="ECO:0000256" key="6">
    <source>
        <dbReference type="ARBA" id="ARBA00022694"/>
    </source>
</evidence>
<dbReference type="PANTHER" id="PTHR14911">
    <property type="entry name" value="THUMP DOMAIN-CONTAINING"/>
    <property type="match status" value="1"/>
</dbReference>
<evidence type="ECO:0000256" key="2">
    <source>
        <dbReference type="ARBA" id="ARBA00022490"/>
    </source>
</evidence>
<proteinExistence type="predicted"/>
<dbReference type="SUPFAM" id="SSF53335">
    <property type="entry name" value="S-adenosyl-L-methionine-dependent methyltransferases"/>
    <property type="match status" value="1"/>
</dbReference>
<dbReference type="AlphaFoldDB" id="A0ABD5TDZ3"/>
<dbReference type="RefSeq" id="WP_284061001.1">
    <property type="nucleotide sequence ID" value="NZ_CP126158.1"/>
</dbReference>
<dbReference type="Pfam" id="PF02926">
    <property type="entry name" value="THUMP"/>
    <property type="match status" value="1"/>
</dbReference>
<dbReference type="InterPro" id="IPR029063">
    <property type="entry name" value="SAM-dependent_MTases_sf"/>
</dbReference>
<evidence type="ECO:0000259" key="7">
    <source>
        <dbReference type="SMART" id="SM00981"/>
    </source>
</evidence>
<dbReference type="InterPro" id="IPR000241">
    <property type="entry name" value="RlmKL-like_Mtase"/>
</dbReference>
<dbReference type="SUPFAM" id="SSF143437">
    <property type="entry name" value="THUMP domain-like"/>
    <property type="match status" value="1"/>
</dbReference>
<dbReference type="CDD" id="cd02440">
    <property type="entry name" value="AdoMet_MTases"/>
    <property type="match status" value="1"/>
</dbReference>
<evidence type="ECO:0000256" key="1">
    <source>
        <dbReference type="ARBA" id="ARBA00004496"/>
    </source>
</evidence>
<evidence type="ECO:0000256" key="5">
    <source>
        <dbReference type="ARBA" id="ARBA00022691"/>
    </source>
</evidence>
<keyword evidence="9" id="KW-1185">Reference proteome</keyword>
<dbReference type="InterPro" id="IPR053943">
    <property type="entry name" value="RlmKL-like_Mtase_CS"/>
</dbReference>
<keyword evidence="6" id="KW-0819">tRNA processing</keyword>
<dbReference type="PROSITE" id="PS01261">
    <property type="entry name" value="UPF0020"/>
    <property type="match status" value="1"/>
</dbReference>
<evidence type="ECO:0000256" key="4">
    <source>
        <dbReference type="ARBA" id="ARBA00022679"/>
    </source>
</evidence>
<comment type="subcellular location">
    <subcellularLocation>
        <location evidence="1">Cytoplasm</location>
    </subcellularLocation>
</comment>
<organism evidence="8 9">
    <name type="scientific">Halobaculum halobium</name>
    <dbReference type="NCBI Taxonomy" id="3032281"/>
    <lineage>
        <taxon>Archaea</taxon>
        <taxon>Methanobacteriati</taxon>
        <taxon>Methanobacteriota</taxon>
        <taxon>Stenosarchaea group</taxon>
        <taxon>Halobacteria</taxon>
        <taxon>Halobacteriales</taxon>
        <taxon>Haloferacaceae</taxon>
        <taxon>Halobaculum</taxon>
    </lineage>
</organism>
<dbReference type="Gene3D" id="3.30.2130.30">
    <property type="match status" value="1"/>
</dbReference>
<keyword evidence="4" id="KW-0808">Transferase</keyword>
<protein>
    <submittedName>
        <fullName evidence="8">THUMP domain-containing protein</fullName>
    </submittedName>
</protein>
<dbReference type="GO" id="GO:0005737">
    <property type="term" value="C:cytoplasm"/>
    <property type="evidence" value="ECO:0007669"/>
    <property type="project" value="UniProtKB-SubCell"/>
</dbReference>
<keyword evidence="2" id="KW-0963">Cytoplasm</keyword>
<dbReference type="GeneID" id="81209896"/>
<dbReference type="EMBL" id="JBHSWX010000012">
    <property type="protein sequence ID" value="MFC6786796.1"/>
    <property type="molecule type" value="Genomic_DNA"/>
</dbReference>
<dbReference type="Pfam" id="PF01170">
    <property type="entry name" value="UPF0020"/>
    <property type="match status" value="1"/>
</dbReference>
<evidence type="ECO:0000256" key="3">
    <source>
        <dbReference type="ARBA" id="ARBA00022603"/>
    </source>
</evidence>
<keyword evidence="3" id="KW-0489">Methyltransferase</keyword>
<dbReference type="InterPro" id="IPR004114">
    <property type="entry name" value="THUMP_dom"/>
</dbReference>
<comment type="caution">
    <text evidence="8">The sequence shown here is derived from an EMBL/GenBank/DDBJ whole genome shotgun (WGS) entry which is preliminary data.</text>
</comment>
<dbReference type="GO" id="GO:0008173">
    <property type="term" value="F:RNA methyltransferase activity"/>
    <property type="evidence" value="ECO:0007669"/>
    <property type="project" value="UniProtKB-ARBA"/>
</dbReference>
<name>A0ABD5TDZ3_9EURY</name>
<accession>A0ABD5TDZ3</accession>
<dbReference type="Proteomes" id="UP001596443">
    <property type="component" value="Unassembled WGS sequence"/>
</dbReference>
<dbReference type="Gene3D" id="3.40.50.150">
    <property type="entry name" value="Vaccinia Virus protein VP39"/>
    <property type="match status" value="1"/>
</dbReference>
<dbReference type="GO" id="GO:0008033">
    <property type="term" value="P:tRNA processing"/>
    <property type="evidence" value="ECO:0007669"/>
    <property type="project" value="UniProtKB-KW"/>
</dbReference>